<dbReference type="Pfam" id="PF01553">
    <property type="entry name" value="Acyltransferase"/>
    <property type="match status" value="1"/>
</dbReference>
<dbReference type="AlphaFoldDB" id="A0A9W6WBT9"/>
<dbReference type="Proteomes" id="UP001165079">
    <property type="component" value="Unassembled WGS sequence"/>
</dbReference>
<comment type="caution">
    <text evidence="5">The sequence shown here is derived from an EMBL/GenBank/DDBJ whole genome shotgun (WGS) entry which is preliminary data.</text>
</comment>
<dbReference type="PANTHER" id="PTHR10434">
    <property type="entry name" value="1-ACYL-SN-GLYCEROL-3-PHOSPHATE ACYLTRANSFERASE"/>
    <property type="match status" value="1"/>
</dbReference>
<organism evidence="5 6">
    <name type="scientific">Actinorhabdospora filicis</name>
    <dbReference type="NCBI Taxonomy" id="1785913"/>
    <lineage>
        <taxon>Bacteria</taxon>
        <taxon>Bacillati</taxon>
        <taxon>Actinomycetota</taxon>
        <taxon>Actinomycetes</taxon>
        <taxon>Micromonosporales</taxon>
        <taxon>Micromonosporaceae</taxon>
        <taxon>Actinorhabdospora</taxon>
    </lineage>
</organism>
<evidence type="ECO:0000256" key="1">
    <source>
        <dbReference type="ARBA" id="ARBA00022679"/>
    </source>
</evidence>
<gene>
    <name evidence="5" type="ORF">Afil01_47180</name>
</gene>
<feature type="domain" description="Phospholipid/glycerol acyltransferase" evidence="4">
    <location>
        <begin position="49"/>
        <end position="167"/>
    </location>
</feature>
<dbReference type="EMBL" id="BSTX01000003">
    <property type="protein sequence ID" value="GLZ79911.1"/>
    <property type="molecule type" value="Genomic_DNA"/>
</dbReference>
<dbReference type="GO" id="GO:0003841">
    <property type="term" value="F:1-acylglycerol-3-phosphate O-acyltransferase activity"/>
    <property type="evidence" value="ECO:0007669"/>
    <property type="project" value="TreeGrafter"/>
</dbReference>
<dbReference type="CDD" id="cd07989">
    <property type="entry name" value="LPLAT_AGPAT-like"/>
    <property type="match status" value="1"/>
</dbReference>
<evidence type="ECO:0000313" key="6">
    <source>
        <dbReference type="Proteomes" id="UP001165079"/>
    </source>
</evidence>
<protein>
    <submittedName>
        <fullName evidence="5">1-acyl-sn-glycerol-3-phosphate acyltransferase</fullName>
    </submittedName>
</protein>
<dbReference type="GO" id="GO:0005886">
    <property type="term" value="C:plasma membrane"/>
    <property type="evidence" value="ECO:0007669"/>
    <property type="project" value="TreeGrafter"/>
</dbReference>
<keyword evidence="2 5" id="KW-0012">Acyltransferase</keyword>
<evidence type="ECO:0000256" key="2">
    <source>
        <dbReference type="ARBA" id="ARBA00023315"/>
    </source>
</evidence>
<keyword evidence="6" id="KW-1185">Reference proteome</keyword>
<accession>A0A9W6WBT9</accession>
<dbReference type="GO" id="GO:0006654">
    <property type="term" value="P:phosphatidic acid biosynthetic process"/>
    <property type="evidence" value="ECO:0007669"/>
    <property type="project" value="TreeGrafter"/>
</dbReference>
<reference evidence="5" key="1">
    <citation type="submission" date="2023-03" db="EMBL/GenBank/DDBJ databases">
        <title>Actinorhabdospora filicis NBRC 111898.</title>
        <authorList>
            <person name="Ichikawa N."/>
            <person name="Sato H."/>
            <person name="Tonouchi N."/>
        </authorList>
    </citation>
    <scope>NUCLEOTIDE SEQUENCE</scope>
    <source>
        <strain evidence="5">NBRC 111898</strain>
    </source>
</reference>
<proteinExistence type="predicted"/>
<name>A0A9W6WBT9_9ACTN</name>
<dbReference type="PANTHER" id="PTHR10434:SF55">
    <property type="entry name" value="POSSIBLE ACYLTRANSFERASE"/>
    <property type="match status" value="1"/>
</dbReference>
<keyword evidence="1" id="KW-0808">Transferase</keyword>
<evidence type="ECO:0000256" key="3">
    <source>
        <dbReference type="SAM" id="MobiDB-lite"/>
    </source>
</evidence>
<dbReference type="SMART" id="SM00563">
    <property type="entry name" value="PlsC"/>
    <property type="match status" value="1"/>
</dbReference>
<dbReference type="SUPFAM" id="SSF69593">
    <property type="entry name" value="Glycerol-3-phosphate (1)-acyltransferase"/>
    <property type="match status" value="1"/>
</dbReference>
<sequence>MGLFGRRRGGDKRPGFWLRVAVMIVKPVMVFFTKATWLGFENIPLKGGVIFAVNHISHADPLAVAFFIYDSGRNPSFLGKAGIFTIPVLGPIIKATGQIPVYRGTADAVKSLHDAISAVDDGRGVIIYPEGTTTRQPDMWPMRGKNGVARLALETGAPVVPVGQWGPQNLYNPITKKLRLRPRTPVTIKAGPPVDLSRWQGVEPTSASLNEMTDAIMRRIAGIVGELRGEEPPPLHESSARFTDKPKKA</sequence>
<evidence type="ECO:0000313" key="5">
    <source>
        <dbReference type="EMBL" id="GLZ79911.1"/>
    </source>
</evidence>
<evidence type="ECO:0000259" key="4">
    <source>
        <dbReference type="SMART" id="SM00563"/>
    </source>
</evidence>
<feature type="region of interest" description="Disordered" evidence="3">
    <location>
        <begin position="227"/>
        <end position="249"/>
    </location>
</feature>
<dbReference type="InterPro" id="IPR002123">
    <property type="entry name" value="Plipid/glycerol_acylTrfase"/>
</dbReference>